<evidence type="ECO:0000313" key="8">
    <source>
        <dbReference type="Proteomes" id="UP000242699"/>
    </source>
</evidence>
<feature type="domain" description="CusB-like beta-barrel" evidence="5">
    <location>
        <begin position="335"/>
        <end position="407"/>
    </location>
</feature>
<dbReference type="Proteomes" id="UP000242699">
    <property type="component" value="Unassembled WGS sequence"/>
</dbReference>
<comment type="caution">
    <text evidence="7">The sequence shown here is derived from an EMBL/GenBank/DDBJ whole genome shotgun (WGS) entry which is preliminary data.</text>
</comment>
<dbReference type="Pfam" id="PF25973">
    <property type="entry name" value="BSH_CzcB"/>
    <property type="match status" value="1"/>
</dbReference>
<dbReference type="AlphaFoldDB" id="A0A2T2X9I7"/>
<feature type="transmembrane region" description="Helical" evidence="4">
    <location>
        <begin position="32"/>
        <end position="51"/>
    </location>
</feature>
<accession>A0A2T2X9I7</accession>
<dbReference type="Pfam" id="PF25954">
    <property type="entry name" value="Beta-barrel_RND_2"/>
    <property type="match status" value="1"/>
</dbReference>
<feature type="compositionally biased region" description="Basic residues" evidence="3">
    <location>
        <begin position="481"/>
        <end position="502"/>
    </location>
</feature>
<evidence type="ECO:0000256" key="3">
    <source>
        <dbReference type="SAM" id="MobiDB-lite"/>
    </source>
</evidence>
<gene>
    <name evidence="7" type="ORF">C7B43_03370</name>
</gene>
<evidence type="ECO:0000259" key="5">
    <source>
        <dbReference type="Pfam" id="PF25954"/>
    </source>
</evidence>
<dbReference type="SUPFAM" id="SSF111369">
    <property type="entry name" value="HlyD-like secretion proteins"/>
    <property type="match status" value="2"/>
</dbReference>
<dbReference type="PANTHER" id="PTHR32347:SF23">
    <property type="entry name" value="BLL5650 PROTEIN"/>
    <property type="match status" value="1"/>
</dbReference>
<dbReference type="EMBL" id="PXYT01000004">
    <property type="protein sequence ID" value="PSR31150.1"/>
    <property type="molecule type" value="Genomic_DNA"/>
</dbReference>
<sequence length="508" mass="52738">MFITYGNLRGEAMIQQPASGRVIRRKIPYPRVFLLGGGTILILAALTYYVIRGSQPPAPAKYLSAPVRIGSLSETDSATGEVVPGNTFTVSTPANATLQQLNVHYGQQVASGTVLATFSDPALASEVASQEATVLNDQNQVSELASPIYTASQQAALAQLRDNLSQAQAQWTADKSAGTVMAPTTGTLSQILPVGSIVNQGQTVATISGKNIPAPLSGTVQSVNAETGAFVHAASPLLVLSSPQLTAKVLGDESQIANIQSQLDKAELQDSPAQLSTQLAQARAQLQRNQETLTQEQQALAGLTVKAPFSGQIVSLNTSSGTGKLLTLDSASLMVSVPIPETQINAIHTNQRVAVSLPALPGQATTGQVQTIAPVGTYSNGVSTYPVSIALSDPAGIRYGMTAQVSIVVKSVQHAMLVPLAAIHSKGSHNFVQTLGPNNQLTRVPVHIILENATQAAVKSRKLSPSSHVVTATLTSTSGKLHLKAKGRALHHKGPKGKKGGKGGKGGL</sequence>
<dbReference type="PANTHER" id="PTHR32347">
    <property type="entry name" value="EFFLUX SYSTEM COMPONENT YKNX-RELATED"/>
    <property type="match status" value="1"/>
</dbReference>
<keyword evidence="2" id="KW-0175">Coiled coil</keyword>
<reference evidence="7 8" key="1">
    <citation type="journal article" date="2014" name="BMC Genomics">
        <title>Comparison of environmental and isolate Sulfobacillus genomes reveals diverse carbon, sulfur, nitrogen, and hydrogen metabolisms.</title>
        <authorList>
            <person name="Justice N.B."/>
            <person name="Norman A."/>
            <person name="Brown C.T."/>
            <person name="Singh A."/>
            <person name="Thomas B.C."/>
            <person name="Banfield J.F."/>
        </authorList>
    </citation>
    <scope>NUCLEOTIDE SEQUENCE [LARGE SCALE GENOMIC DNA]</scope>
    <source>
        <strain evidence="7">AMDSBA1</strain>
    </source>
</reference>
<keyword evidence="4" id="KW-1133">Transmembrane helix</keyword>
<evidence type="ECO:0000259" key="6">
    <source>
        <dbReference type="Pfam" id="PF25973"/>
    </source>
</evidence>
<evidence type="ECO:0000256" key="2">
    <source>
        <dbReference type="ARBA" id="ARBA00023054"/>
    </source>
</evidence>
<feature type="domain" description="CzcB-like barrel-sandwich hybrid" evidence="6">
    <location>
        <begin position="212"/>
        <end position="321"/>
    </location>
</feature>
<evidence type="ECO:0000313" key="7">
    <source>
        <dbReference type="EMBL" id="PSR31150.1"/>
    </source>
</evidence>
<name>A0A2T2X9I7_9FIRM</name>
<comment type="subcellular location">
    <subcellularLocation>
        <location evidence="1">Cell envelope</location>
    </subcellularLocation>
</comment>
<dbReference type="Gene3D" id="2.40.50.100">
    <property type="match status" value="1"/>
</dbReference>
<evidence type="ECO:0008006" key="9">
    <source>
        <dbReference type="Google" id="ProtNLM"/>
    </source>
</evidence>
<proteinExistence type="predicted"/>
<dbReference type="InterPro" id="IPR058792">
    <property type="entry name" value="Beta-barrel_RND_2"/>
</dbReference>
<protein>
    <recommendedName>
        <fullName evidence="9">RND efflux pump membrane fusion protein barrel-sandwich domain-containing protein</fullName>
    </recommendedName>
</protein>
<organism evidence="7 8">
    <name type="scientific">Sulfobacillus benefaciens</name>
    <dbReference type="NCBI Taxonomy" id="453960"/>
    <lineage>
        <taxon>Bacteria</taxon>
        <taxon>Bacillati</taxon>
        <taxon>Bacillota</taxon>
        <taxon>Clostridia</taxon>
        <taxon>Eubacteriales</taxon>
        <taxon>Clostridiales Family XVII. Incertae Sedis</taxon>
        <taxon>Sulfobacillus</taxon>
    </lineage>
</organism>
<dbReference type="Gene3D" id="2.40.30.170">
    <property type="match status" value="1"/>
</dbReference>
<evidence type="ECO:0000256" key="1">
    <source>
        <dbReference type="ARBA" id="ARBA00004196"/>
    </source>
</evidence>
<dbReference type="InterPro" id="IPR050465">
    <property type="entry name" value="UPF0194_transport"/>
</dbReference>
<feature type="region of interest" description="Disordered" evidence="3">
    <location>
        <begin position="481"/>
        <end position="508"/>
    </location>
</feature>
<dbReference type="GO" id="GO:0030313">
    <property type="term" value="C:cell envelope"/>
    <property type="evidence" value="ECO:0007669"/>
    <property type="project" value="UniProtKB-SubCell"/>
</dbReference>
<dbReference type="InterPro" id="IPR058647">
    <property type="entry name" value="BSH_CzcB-like"/>
</dbReference>
<evidence type="ECO:0000256" key="4">
    <source>
        <dbReference type="SAM" id="Phobius"/>
    </source>
</evidence>
<keyword evidence="4" id="KW-0812">Transmembrane</keyword>
<keyword evidence="4" id="KW-0472">Membrane</keyword>